<accession>A0ABS8WA62</accession>
<keyword evidence="1" id="KW-0479">Metal-binding</keyword>
<comment type="function">
    <text evidence="5">Catalyzes the conversion of N-formimidoyl-L-glutamate to L-glutamate and formamide.</text>
</comment>
<dbReference type="PIRSF" id="PIRSF036979">
    <property type="entry name" value="Arginase"/>
    <property type="match status" value="1"/>
</dbReference>
<dbReference type="Proteomes" id="UP001201273">
    <property type="component" value="Unassembled WGS sequence"/>
</dbReference>
<evidence type="ECO:0000256" key="1">
    <source>
        <dbReference type="ARBA" id="ARBA00022723"/>
    </source>
</evidence>
<keyword evidence="9" id="KW-1185">Reference proteome</keyword>
<comment type="cofactor">
    <cofactor evidence="5">
        <name>Mn(2+)</name>
        <dbReference type="ChEBI" id="CHEBI:29035"/>
    </cofactor>
    <text evidence="5">Binds 2 manganese ions per subunit.</text>
</comment>
<dbReference type="InterPro" id="IPR023696">
    <property type="entry name" value="Ureohydrolase_dom_sf"/>
</dbReference>
<protein>
    <recommendedName>
        <fullName evidence="5 6">Formimidoylglutamase</fullName>
        <ecNumber evidence="5 6">3.5.3.8</ecNumber>
    </recommendedName>
    <alternativeName>
        <fullName evidence="5">Formiminoglutamase</fullName>
    </alternativeName>
    <alternativeName>
        <fullName evidence="5">Formiminoglutamate hydrolase</fullName>
    </alternativeName>
</protein>
<evidence type="ECO:0000256" key="5">
    <source>
        <dbReference type="HAMAP-Rule" id="MF_00737"/>
    </source>
</evidence>
<comment type="similarity">
    <text evidence="5 7">Belongs to the arginase family.</text>
</comment>
<dbReference type="EC" id="3.5.3.8" evidence="5 6"/>
<dbReference type="PANTHER" id="PTHR11358">
    <property type="entry name" value="ARGINASE/AGMATINASE"/>
    <property type="match status" value="1"/>
</dbReference>
<sequence length="311" mass="34184">MTNISSPLWLGKQDREESELALRWHNKVTKLAPDDTPGTCLVGFPCDLGVRKSKGRHGAAKGPEAIRRALANLAWHLETPVYDAGNLDCEWFELAKAQQDLGVMVGNILTQGHFPIILGGGQELAYGGYQGLEQHIDAGKKIGVINFDTHFDIRSDQDGGSSGSQFFQIMKRANEQQRQLSYLCLGVSKISNSQALFARANEHQVQYKYDTDLHWNNIDTIKAGVRSFISEVDAIYISIDLAVLPAYIAPGVSAPAAYGMPLELLEHLLITIKKNAGDKLKLADICEYNPNFDQDSCTANVAARLISQLAK</sequence>
<dbReference type="HAMAP" id="MF_00737">
    <property type="entry name" value="Formimidoylglutam"/>
    <property type="match status" value="1"/>
</dbReference>
<dbReference type="Gene3D" id="3.40.800.10">
    <property type="entry name" value="Ureohydrolase domain"/>
    <property type="match status" value="1"/>
</dbReference>
<evidence type="ECO:0000256" key="3">
    <source>
        <dbReference type="ARBA" id="ARBA00022808"/>
    </source>
</evidence>
<dbReference type="NCBIfam" id="TIGR01227">
    <property type="entry name" value="hutG"/>
    <property type="match status" value="1"/>
</dbReference>
<evidence type="ECO:0000256" key="7">
    <source>
        <dbReference type="PROSITE-ProRule" id="PRU00742"/>
    </source>
</evidence>
<name>A0ABS8WA62_9GAMM</name>
<comment type="caution">
    <text evidence="8">The sequence shown here is derived from an EMBL/GenBank/DDBJ whole genome shotgun (WGS) entry which is preliminary data.</text>
</comment>
<comment type="pathway">
    <text evidence="5">Amino-acid degradation; L-histidine degradation into L-glutamate; L-glutamate from N-formimidoyl-L-glutamate (hydrolase route): step 1/1.</text>
</comment>
<dbReference type="CDD" id="cd09988">
    <property type="entry name" value="Formimidoylglutamase"/>
    <property type="match status" value="1"/>
</dbReference>
<evidence type="ECO:0000256" key="2">
    <source>
        <dbReference type="ARBA" id="ARBA00022801"/>
    </source>
</evidence>
<keyword evidence="2 5" id="KW-0378">Hydrolase</keyword>
<organism evidence="8 9">
    <name type="scientific">Motilimonas cestriensis</name>
    <dbReference type="NCBI Taxonomy" id="2742685"/>
    <lineage>
        <taxon>Bacteria</taxon>
        <taxon>Pseudomonadati</taxon>
        <taxon>Pseudomonadota</taxon>
        <taxon>Gammaproteobacteria</taxon>
        <taxon>Alteromonadales</taxon>
        <taxon>Alteromonadales genera incertae sedis</taxon>
        <taxon>Motilimonas</taxon>
    </lineage>
</organism>
<dbReference type="GO" id="GO:0050415">
    <property type="term" value="F:formimidoylglutamase activity"/>
    <property type="evidence" value="ECO:0007669"/>
    <property type="project" value="UniProtKB-EC"/>
</dbReference>
<keyword evidence="3 5" id="KW-0369">Histidine metabolism</keyword>
<comment type="catalytic activity">
    <reaction evidence="5">
        <text>N-formimidoyl-L-glutamate + H2O = formamide + L-glutamate</text>
        <dbReference type="Rhea" id="RHEA:22492"/>
        <dbReference type="ChEBI" id="CHEBI:15377"/>
        <dbReference type="ChEBI" id="CHEBI:16397"/>
        <dbReference type="ChEBI" id="CHEBI:29985"/>
        <dbReference type="ChEBI" id="CHEBI:58928"/>
        <dbReference type="EC" id="3.5.3.8"/>
    </reaction>
</comment>
<dbReference type="PROSITE" id="PS51409">
    <property type="entry name" value="ARGINASE_2"/>
    <property type="match status" value="1"/>
</dbReference>
<keyword evidence="4" id="KW-0464">Manganese</keyword>
<dbReference type="EMBL" id="JAIMJA010000008">
    <property type="protein sequence ID" value="MCE2595118.1"/>
    <property type="molecule type" value="Genomic_DNA"/>
</dbReference>
<gene>
    <name evidence="5 8" type="primary">hutG</name>
    <name evidence="8" type="ORF">K6Y31_09835</name>
</gene>
<dbReference type="RefSeq" id="WP_233052613.1">
    <property type="nucleotide sequence ID" value="NZ_JAIMJA010000008.1"/>
</dbReference>
<dbReference type="Pfam" id="PF00491">
    <property type="entry name" value="Arginase"/>
    <property type="match status" value="1"/>
</dbReference>
<dbReference type="InterPro" id="IPR005923">
    <property type="entry name" value="HutG"/>
</dbReference>
<dbReference type="PANTHER" id="PTHR11358:SF35">
    <property type="entry name" value="FORMIMIDOYLGLUTAMASE"/>
    <property type="match status" value="1"/>
</dbReference>
<evidence type="ECO:0000256" key="4">
    <source>
        <dbReference type="ARBA" id="ARBA00023211"/>
    </source>
</evidence>
<dbReference type="InterPro" id="IPR006035">
    <property type="entry name" value="Ureohydrolase"/>
</dbReference>
<evidence type="ECO:0000313" key="8">
    <source>
        <dbReference type="EMBL" id="MCE2595118.1"/>
    </source>
</evidence>
<reference evidence="8 9" key="1">
    <citation type="journal article" date="2022" name="Environ. Microbiol. Rep.">
        <title>Eco-phylogenetic analyses reveal divergent evolution of vitamin B12 metabolism in the marine bacterial family 'Psychromonadaceae'.</title>
        <authorList>
            <person name="Jin X."/>
            <person name="Yang Y."/>
            <person name="Cao H."/>
            <person name="Gao B."/>
            <person name="Zhao Z."/>
        </authorList>
    </citation>
    <scope>NUCLEOTIDE SEQUENCE [LARGE SCALE GENOMIC DNA]</scope>
    <source>
        <strain evidence="8 9">MKS20</strain>
    </source>
</reference>
<dbReference type="SUPFAM" id="SSF52768">
    <property type="entry name" value="Arginase/deacetylase"/>
    <property type="match status" value="1"/>
</dbReference>
<evidence type="ECO:0000256" key="6">
    <source>
        <dbReference type="NCBIfam" id="TIGR01227"/>
    </source>
</evidence>
<evidence type="ECO:0000313" key="9">
    <source>
        <dbReference type="Proteomes" id="UP001201273"/>
    </source>
</evidence>
<comment type="caution">
    <text evidence="5">Lacks conserved residue(s) required for the propagation of feature annotation.</text>
</comment>
<proteinExistence type="inferred from homology"/>